<dbReference type="Gene3D" id="3.30.700.10">
    <property type="entry name" value="Glycoprotein, Type 4 Pilin"/>
    <property type="match status" value="1"/>
</dbReference>
<protein>
    <submittedName>
        <fullName evidence="3">Type II secretion system protein GspG</fullName>
    </submittedName>
</protein>
<dbReference type="SUPFAM" id="SSF54523">
    <property type="entry name" value="Pili subunits"/>
    <property type="match status" value="1"/>
</dbReference>
<dbReference type="InterPro" id="IPR045584">
    <property type="entry name" value="Pilin-like"/>
</dbReference>
<dbReference type="EMBL" id="CP071091">
    <property type="protein sequence ID" value="QSQ11679.1"/>
    <property type="molecule type" value="Genomic_DNA"/>
</dbReference>
<organism evidence="3 4">
    <name type="scientific">Myxococcus landrumensis</name>
    <dbReference type="NCBI Taxonomy" id="2813577"/>
    <lineage>
        <taxon>Bacteria</taxon>
        <taxon>Pseudomonadati</taxon>
        <taxon>Myxococcota</taxon>
        <taxon>Myxococcia</taxon>
        <taxon>Myxococcales</taxon>
        <taxon>Cystobacterineae</taxon>
        <taxon>Myxococcaceae</taxon>
        <taxon>Myxococcus</taxon>
    </lineage>
</organism>
<reference evidence="3 4" key="1">
    <citation type="submission" date="2021-02" db="EMBL/GenBank/DDBJ databases">
        <title>De Novo genome assembly of isolated myxobacteria.</title>
        <authorList>
            <person name="Stevens D.C."/>
        </authorList>
    </citation>
    <scope>NUCLEOTIDE SEQUENCE [LARGE SCALE GENOMIC DNA]</scope>
    <source>
        <strain evidence="3 4">SCHIC003</strain>
    </source>
</reference>
<sequence length="152" mass="16646">MNATPARRPLVPVLKKVLMALFVITPPLFLLGLGFVPCIDVTRADVARLDLQNLRGALRLYQERTGQLPTSEEGIRHLVEQGALEDQPRDPWGQDYRYSLRDGTLELRSQGADGLPGGDGDDEDIVLRCDVAPVTQALLRCEPNPPARGGPP</sequence>
<evidence type="ECO:0000313" key="3">
    <source>
        <dbReference type="EMBL" id="QSQ11679.1"/>
    </source>
</evidence>
<proteinExistence type="predicted"/>
<dbReference type="Proteomes" id="UP000663090">
    <property type="component" value="Chromosome"/>
</dbReference>
<name>A0ABX7MZR5_9BACT</name>
<keyword evidence="1" id="KW-0472">Membrane</keyword>
<evidence type="ECO:0000313" key="4">
    <source>
        <dbReference type="Proteomes" id="UP000663090"/>
    </source>
</evidence>
<keyword evidence="4" id="KW-1185">Reference proteome</keyword>
<evidence type="ECO:0000256" key="1">
    <source>
        <dbReference type="SAM" id="Phobius"/>
    </source>
</evidence>
<keyword evidence="1" id="KW-1133">Transmembrane helix</keyword>
<dbReference type="RefSeq" id="WP_206713424.1">
    <property type="nucleotide sequence ID" value="NZ_CP071091.1"/>
</dbReference>
<feature type="domain" description="Type II secretion system protein GspG C-terminal" evidence="2">
    <location>
        <begin position="41"/>
        <end position="126"/>
    </location>
</feature>
<dbReference type="Pfam" id="PF08334">
    <property type="entry name" value="T2SSG"/>
    <property type="match status" value="1"/>
</dbReference>
<gene>
    <name evidence="3" type="ORF">JY572_25180</name>
</gene>
<evidence type="ECO:0000259" key="2">
    <source>
        <dbReference type="Pfam" id="PF08334"/>
    </source>
</evidence>
<keyword evidence="1" id="KW-0812">Transmembrane</keyword>
<accession>A0ABX7MZR5</accession>
<dbReference type="InterPro" id="IPR013545">
    <property type="entry name" value="T2SS_protein-GspG_C"/>
</dbReference>
<feature type="transmembrane region" description="Helical" evidence="1">
    <location>
        <begin position="17"/>
        <end position="36"/>
    </location>
</feature>